<keyword evidence="10" id="KW-1185">Reference proteome</keyword>
<evidence type="ECO:0000313" key="10">
    <source>
        <dbReference type="Proteomes" id="UP001152795"/>
    </source>
</evidence>
<comment type="caution">
    <text evidence="9">The sequence shown here is derived from an EMBL/GenBank/DDBJ whole genome shotgun (WGS) entry which is preliminary data.</text>
</comment>
<dbReference type="GO" id="GO:0008380">
    <property type="term" value="P:RNA splicing"/>
    <property type="evidence" value="ECO:0007669"/>
    <property type="project" value="UniProtKB-KW"/>
</dbReference>
<dbReference type="Pfam" id="PF00270">
    <property type="entry name" value="DEAD"/>
    <property type="match status" value="1"/>
</dbReference>
<dbReference type="PROSITE" id="PS00690">
    <property type="entry name" value="DEAH_ATP_HELICASE"/>
    <property type="match status" value="1"/>
</dbReference>
<name>A0A7D9JMM0_PARCT</name>
<proteinExistence type="predicted"/>
<evidence type="ECO:0000256" key="2">
    <source>
        <dbReference type="ARBA" id="ARBA00022664"/>
    </source>
</evidence>
<dbReference type="InterPro" id="IPR027417">
    <property type="entry name" value="P-loop_NTPase"/>
</dbReference>
<dbReference type="CDD" id="cd18791">
    <property type="entry name" value="SF2_C_RHA"/>
    <property type="match status" value="1"/>
</dbReference>
<keyword evidence="9" id="KW-0347">Helicase</keyword>
<organism evidence="9 10">
    <name type="scientific">Paramuricea clavata</name>
    <name type="common">Red gorgonian</name>
    <name type="synonym">Violescent sea-whip</name>
    <dbReference type="NCBI Taxonomy" id="317549"/>
    <lineage>
        <taxon>Eukaryota</taxon>
        <taxon>Metazoa</taxon>
        <taxon>Cnidaria</taxon>
        <taxon>Anthozoa</taxon>
        <taxon>Octocorallia</taxon>
        <taxon>Malacalcyonacea</taxon>
        <taxon>Plexauridae</taxon>
        <taxon>Paramuricea</taxon>
    </lineage>
</organism>
<evidence type="ECO:0000256" key="5">
    <source>
        <dbReference type="ARBA" id="ARBA00022840"/>
    </source>
</evidence>
<dbReference type="OrthoDB" id="10253254at2759"/>
<dbReference type="InterPro" id="IPR002464">
    <property type="entry name" value="DNA/RNA_helicase_DEAH_CS"/>
</dbReference>
<dbReference type="GO" id="GO:0003724">
    <property type="term" value="F:RNA helicase activity"/>
    <property type="evidence" value="ECO:0007669"/>
    <property type="project" value="UniProtKB-EC"/>
</dbReference>
<dbReference type="EC" id="3.6.4.13" evidence="1"/>
<keyword evidence="2" id="KW-0507">mRNA processing</keyword>
<dbReference type="PROSITE" id="PS51194">
    <property type="entry name" value="HELICASE_CTER"/>
    <property type="match status" value="1"/>
</dbReference>
<evidence type="ECO:0000256" key="1">
    <source>
        <dbReference type="ARBA" id="ARBA00012552"/>
    </source>
</evidence>
<protein>
    <recommendedName>
        <fullName evidence="1">RNA helicase</fullName>
        <ecNumber evidence="1">3.6.4.13</ecNumber>
    </recommendedName>
</protein>
<evidence type="ECO:0000256" key="8">
    <source>
        <dbReference type="SAM" id="MobiDB-lite"/>
    </source>
</evidence>
<keyword evidence="4" id="KW-0378">Hydrolase</keyword>
<evidence type="ECO:0000256" key="6">
    <source>
        <dbReference type="ARBA" id="ARBA00023187"/>
    </source>
</evidence>
<dbReference type="InterPro" id="IPR011545">
    <property type="entry name" value="DEAD/DEAH_box_helicase_dom"/>
</dbReference>
<keyword evidence="6" id="KW-0508">mRNA splicing</keyword>
<dbReference type="SUPFAM" id="SSF52540">
    <property type="entry name" value="P-loop containing nucleoside triphosphate hydrolases"/>
    <property type="match status" value="1"/>
</dbReference>
<dbReference type="AlphaFoldDB" id="A0A7D9JMM0"/>
<dbReference type="GO" id="GO:0071013">
    <property type="term" value="C:catalytic step 2 spliceosome"/>
    <property type="evidence" value="ECO:0007669"/>
    <property type="project" value="TreeGrafter"/>
</dbReference>
<dbReference type="FunFam" id="3.40.50.300:FF:000594">
    <property type="entry name" value="Pre-mRNA-splicing factor ATP-dependent RNA helicase"/>
    <property type="match status" value="1"/>
</dbReference>
<evidence type="ECO:0000256" key="4">
    <source>
        <dbReference type="ARBA" id="ARBA00022801"/>
    </source>
</evidence>
<dbReference type="EMBL" id="CACRXK020018206">
    <property type="protein sequence ID" value="CAB4032193.1"/>
    <property type="molecule type" value="Genomic_DNA"/>
</dbReference>
<dbReference type="InterPro" id="IPR014001">
    <property type="entry name" value="Helicase_ATP-bd"/>
</dbReference>
<dbReference type="PANTHER" id="PTHR18934">
    <property type="entry name" value="ATP-DEPENDENT RNA HELICASE"/>
    <property type="match status" value="1"/>
</dbReference>
<dbReference type="SMART" id="SM00487">
    <property type="entry name" value="DEXDc"/>
    <property type="match status" value="1"/>
</dbReference>
<dbReference type="PROSITE" id="PS51192">
    <property type="entry name" value="HELICASE_ATP_BIND_1"/>
    <property type="match status" value="1"/>
</dbReference>
<dbReference type="GO" id="GO:0006397">
    <property type="term" value="P:mRNA processing"/>
    <property type="evidence" value="ECO:0007669"/>
    <property type="project" value="UniProtKB-KW"/>
</dbReference>
<keyword evidence="3" id="KW-0547">Nucleotide-binding</keyword>
<evidence type="ECO:0000256" key="3">
    <source>
        <dbReference type="ARBA" id="ARBA00022741"/>
    </source>
</evidence>
<feature type="region of interest" description="Disordered" evidence="8">
    <location>
        <begin position="1"/>
        <end position="140"/>
    </location>
</feature>
<sequence length="765" mass="87321">MVAQQKRNMSYRMLSDDDNDDEEMAAKMKSAERKTAKRRKHLRKKADESESSEEEPTEAKESADESGDEWETSEKERMKDLEERDAFSARLKEKDKDKQRNVMERSEKKAFEEAKKRLHMDDEDRKKMLPKLREKSRREYVKKRQVDQLDMLQGDVQDDEYLFGDFSLSKHEKKELEYKKTVLNLAKDYKKAGELEKIDRYAMPKEGAKPSKYDDEVIIEELGPNYEQKQWEEDKLGQAKMKFGAKDAKSKNKVKDYDLMVEEEEQIAFVLAENVPGTITEKEPELSEHQKKRMTIEETRKSLPIYAYRQSLLDAIKDHQVLIIEGETGSGKTTQIPQYLYEDGYTEKKLKIGCTQPRRVAAMSVAARVSEEIGTKLGNEVGYSIRFEDCCSERTVIKYMTDGMLLREFLGEPDLASYSVMIIDEAHERTLHTDVLFGLVKDIARFRPTLKLLISSATLDAEKFSSFFDDAPIFRIPGRRFPVDIYYTKAPEADYLDAVVVSVLQIHLTQADGDILVFLTGQEEIEASFEILTERTRKLGSKIKELLILPIYANLPSDMQAKIFEPTPPGARKVVLATNIAETSLTIDGIIYVIDPGFCKQKSYNPRTGMESLVVTPISKASANQRAGRAGRVAAGKCFRLYTAWAYKNELEDNTIPEVCSGGVQIFNQGGKTDRPNNTVVVAVNKLFSHYLSQVVDKLVTRLFQQVRYSHDIAVLLQLCVINLVTFLFIMIVSDLLEQPCDKSDNAIKLATSCQQLVPNLLVTT</sequence>
<dbReference type="GO" id="GO:0016787">
    <property type="term" value="F:hydrolase activity"/>
    <property type="evidence" value="ECO:0007669"/>
    <property type="project" value="UniProtKB-KW"/>
</dbReference>
<comment type="catalytic activity">
    <reaction evidence="7">
        <text>ATP + H2O = ADP + phosphate + H(+)</text>
        <dbReference type="Rhea" id="RHEA:13065"/>
        <dbReference type="ChEBI" id="CHEBI:15377"/>
        <dbReference type="ChEBI" id="CHEBI:15378"/>
        <dbReference type="ChEBI" id="CHEBI:30616"/>
        <dbReference type="ChEBI" id="CHEBI:43474"/>
        <dbReference type="ChEBI" id="CHEBI:456216"/>
        <dbReference type="EC" id="3.6.4.13"/>
    </reaction>
</comment>
<dbReference type="PANTHER" id="PTHR18934:SF83">
    <property type="entry name" value="PRE-MRNA-SPLICING FACTOR ATP-DEPENDENT RNA HELICASE DHX16"/>
    <property type="match status" value="1"/>
</dbReference>
<evidence type="ECO:0000256" key="7">
    <source>
        <dbReference type="ARBA" id="ARBA00047984"/>
    </source>
</evidence>
<dbReference type="GO" id="GO:0005524">
    <property type="term" value="F:ATP binding"/>
    <property type="evidence" value="ECO:0007669"/>
    <property type="project" value="UniProtKB-KW"/>
</dbReference>
<keyword evidence="5" id="KW-0067">ATP-binding</keyword>
<feature type="compositionally biased region" description="Basic residues" evidence="8">
    <location>
        <begin position="35"/>
        <end position="44"/>
    </location>
</feature>
<dbReference type="InterPro" id="IPR001650">
    <property type="entry name" value="Helicase_C-like"/>
</dbReference>
<accession>A0A7D9JMM0</accession>
<reference evidence="9" key="1">
    <citation type="submission" date="2020-04" db="EMBL/GenBank/DDBJ databases">
        <authorList>
            <person name="Alioto T."/>
            <person name="Alioto T."/>
            <person name="Gomez Garrido J."/>
        </authorList>
    </citation>
    <scope>NUCLEOTIDE SEQUENCE</scope>
    <source>
        <strain evidence="9">A484AB</strain>
    </source>
</reference>
<dbReference type="Proteomes" id="UP001152795">
    <property type="component" value="Unassembled WGS sequence"/>
</dbReference>
<dbReference type="GO" id="GO:0003723">
    <property type="term" value="F:RNA binding"/>
    <property type="evidence" value="ECO:0007669"/>
    <property type="project" value="TreeGrafter"/>
</dbReference>
<dbReference type="Pfam" id="PF00271">
    <property type="entry name" value="Helicase_C"/>
    <property type="match status" value="1"/>
</dbReference>
<feature type="compositionally biased region" description="Basic and acidic residues" evidence="8">
    <location>
        <begin position="72"/>
        <end position="140"/>
    </location>
</feature>
<feature type="non-terminal residue" evidence="9">
    <location>
        <position position="1"/>
    </location>
</feature>
<dbReference type="FunFam" id="3.40.50.300:FF:000007">
    <property type="entry name" value="Pre-mRNA-splicing factor ATP-dependent RNA helicase"/>
    <property type="match status" value="1"/>
</dbReference>
<dbReference type="SMART" id="SM00490">
    <property type="entry name" value="HELICc"/>
    <property type="match status" value="1"/>
</dbReference>
<dbReference type="Gene3D" id="3.40.50.300">
    <property type="entry name" value="P-loop containing nucleotide triphosphate hydrolases"/>
    <property type="match status" value="2"/>
</dbReference>
<gene>
    <name evidence="9" type="ORF">PACLA_8A057531</name>
</gene>
<evidence type="ECO:0000313" key="9">
    <source>
        <dbReference type="EMBL" id="CAB4032193.1"/>
    </source>
</evidence>
<feature type="compositionally biased region" description="Basic and acidic residues" evidence="8">
    <location>
        <begin position="24"/>
        <end position="34"/>
    </location>
</feature>